<evidence type="ECO:0000313" key="1">
    <source>
        <dbReference type="EMBL" id="RHC96034.1"/>
    </source>
</evidence>
<name>A0A414CLZ1_STRPA</name>
<evidence type="ECO:0000313" key="2">
    <source>
        <dbReference type="Proteomes" id="UP000285773"/>
    </source>
</evidence>
<organism evidence="1 2">
    <name type="scientific">Streptococcus parasanguinis</name>
    <dbReference type="NCBI Taxonomy" id="1318"/>
    <lineage>
        <taxon>Bacteria</taxon>
        <taxon>Bacillati</taxon>
        <taxon>Bacillota</taxon>
        <taxon>Bacilli</taxon>
        <taxon>Lactobacillales</taxon>
        <taxon>Streptococcaceae</taxon>
        <taxon>Streptococcus</taxon>
    </lineage>
</organism>
<gene>
    <name evidence="1" type="ORF">DW820_02595</name>
</gene>
<dbReference type="AlphaFoldDB" id="A0A414CLZ1"/>
<accession>A0A414CLZ1</accession>
<comment type="caution">
    <text evidence="1">The sequence shown here is derived from an EMBL/GenBank/DDBJ whole genome shotgun (WGS) entry which is preliminary data.</text>
</comment>
<proteinExistence type="predicted"/>
<reference evidence="1 2" key="1">
    <citation type="submission" date="2018-08" db="EMBL/GenBank/DDBJ databases">
        <title>A genome reference for cultivated species of the human gut microbiota.</title>
        <authorList>
            <person name="Zou Y."/>
            <person name="Xue W."/>
            <person name="Luo G."/>
        </authorList>
    </citation>
    <scope>NUCLEOTIDE SEQUENCE [LARGE SCALE GENOMIC DNA]</scope>
    <source>
        <strain evidence="1 2">AM33-3BH</strain>
    </source>
</reference>
<dbReference type="EMBL" id="QSIO01000001">
    <property type="protein sequence ID" value="RHC96034.1"/>
    <property type="molecule type" value="Genomic_DNA"/>
</dbReference>
<dbReference type="Proteomes" id="UP000285773">
    <property type="component" value="Unassembled WGS sequence"/>
</dbReference>
<protein>
    <submittedName>
        <fullName evidence="1">Uncharacterized protein</fullName>
    </submittedName>
</protein>
<sequence>MLSKNLAFFCNLGYNEDYKKRVIPRVFPSGNFVCFDLFSVEIRFASTAGKSMNNIGGNNDSILNFRDQRIQEALDFGFLVHGL</sequence>